<dbReference type="EMBL" id="QMPZ01000023">
    <property type="protein sequence ID" value="RLE09944.1"/>
    <property type="molecule type" value="Genomic_DNA"/>
</dbReference>
<keyword evidence="2" id="KW-0408">Iron</keyword>
<evidence type="ECO:0000259" key="4">
    <source>
        <dbReference type="PROSITE" id="PS51379"/>
    </source>
</evidence>
<evidence type="ECO:0000256" key="2">
    <source>
        <dbReference type="ARBA" id="ARBA00023004"/>
    </source>
</evidence>
<keyword evidence="3" id="KW-0411">Iron-sulfur</keyword>
<dbReference type="SUPFAM" id="SSF54862">
    <property type="entry name" value="4Fe-4S ferredoxins"/>
    <property type="match status" value="1"/>
</dbReference>
<name>A0A497E7D7_UNCAE</name>
<dbReference type="PANTHER" id="PTHR42827">
    <property type="entry name" value="IRON-SULFUR CLUSTER-BINDING PROTEIN-RELATED"/>
    <property type="match status" value="1"/>
</dbReference>
<dbReference type="InterPro" id="IPR017900">
    <property type="entry name" value="4Fe4S_Fe_S_CS"/>
</dbReference>
<keyword evidence="1" id="KW-0479">Metal-binding</keyword>
<dbReference type="InterPro" id="IPR017896">
    <property type="entry name" value="4Fe4S_Fe-S-bd"/>
</dbReference>
<reference evidence="5 6" key="1">
    <citation type="submission" date="2018-06" db="EMBL/GenBank/DDBJ databases">
        <title>Extensive metabolic versatility and redundancy in microbially diverse, dynamic hydrothermal sediments.</title>
        <authorList>
            <person name="Dombrowski N."/>
            <person name="Teske A."/>
            <person name="Baker B.J."/>
        </authorList>
    </citation>
    <scope>NUCLEOTIDE SEQUENCE [LARGE SCALE GENOMIC DNA]</scope>
    <source>
        <strain evidence="5">B47_G16</strain>
    </source>
</reference>
<gene>
    <name evidence="5" type="ORF">DRJ00_02910</name>
</gene>
<proteinExistence type="predicted"/>
<evidence type="ECO:0000256" key="1">
    <source>
        <dbReference type="ARBA" id="ARBA00022723"/>
    </source>
</evidence>
<protein>
    <recommendedName>
        <fullName evidence="4">4Fe-4S ferredoxin-type domain-containing protein</fullName>
    </recommendedName>
</protein>
<dbReference type="GO" id="GO:0051536">
    <property type="term" value="F:iron-sulfur cluster binding"/>
    <property type="evidence" value="ECO:0007669"/>
    <property type="project" value="UniProtKB-KW"/>
</dbReference>
<evidence type="ECO:0000313" key="5">
    <source>
        <dbReference type="EMBL" id="RLE09944.1"/>
    </source>
</evidence>
<dbReference type="GO" id="GO:0046872">
    <property type="term" value="F:metal ion binding"/>
    <property type="evidence" value="ECO:0007669"/>
    <property type="project" value="UniProtKB-KW"/>
</dbReference>
<evidence type="ECO:0000256" key="3">
    <source>
        <dbReference type="ARBA" id="ARBA00023014"/>
    </source>
</evidence>
<dbReference type="PROSITE" id="PS00198">
    <property type="entry name" value="4FE4S_FER_1"/>
    <property type="match status" value="1"/>
</dbReference>
<comment type="caution">
    <text evidence="5">The sequence shown here is derived from an EMBL/GenBank/DDBJ whole genome shotgun (WGS) entry which is preliminary data.</text>
</comment>
<dbReference type="Gene3D" id="3.30.70.20">
    <property type="match status" value="1"/>
</dbReference>
<dbReference type="AlphaFoldDB" id="A0A497E7D7"/>
<dbReference type="PROSITE" id="PS51379">
    <property type="entry name" value="4FE4S_FER_2"/>
    <property type="match status" value="1"/>
</dbReference>
<accession>A0A497E7D7</accession>
<sequence>MGEERKNYLWLRDLAYELGVSLFGVADITTIKEEFFLPSEIVKGLDRAVSLAFRLSDEIIESIEDKPTRIYYHHYRQVNFFLDQTALRLSSFIQARGWRALPIPASQIIDWEKQRGHLSHKKIAQMAGLGWIGRNNLLVNPEFGARIRLVSILTDMPLCCDEPMSFGCGNCKECLSVCPAGAIKEDPKDFDHLKCFEQLRLFRKLGYTGQYICGICVKACRGRK</sequence>
<organism evidence="5 6">
    <name type="scientific">Aerophobetes bacterium</name>
    <dbReference type="NCBI Taxonomy" id="2030807"/>
    <lineage>
        <taxon>Bacteria</taxon>
        <taxon>Candidatus Aerophobota</taxon>
    </lineage>
</organism>
<dbReference type="Proteomes" id="UP000279422">
    <property type="component" value="Unassembled WGS sequence"/>
</dbReference>
<feature type="domain" description="4Fe-4S ferredoxin-type" evidence="4">
    <location>
        <begin position="156"/>
        <end position="188"/>
    </location>
</feature>
<dbReference type="PANTHER" id="PTHR42827:SF1">
    <property type="entry name" value="IRON-SULFUR CLUSTER-BINDING PROTEIN"/>
    <property type="match status" value="1"/>
</dbReference>
<evidence type="ECO:0000313" key="6">
    <source>
        <dbReference type="Proteomes" id="UP000279422"/>
    </source>
</evidence>